<gene>
    <name evidence="1" type="primary">LYS2_3</name>
    <name evidence="1" type="ORF">H4S07_004084</name>
</gene>
<dbReference type="EMBL" id="JANBUP010001525">
    <property type="protein sequence ID" value="KAJ2805152.1"/>
    <property type="molecule type" value="Genomic_DNA"/>
</dbReference>
<protein>
    <submittedName>
        <fullName evidence="1">Large subunit of alpha-aminoadipate reductase</fullName>
        <ecNumber evidence="1">1.2.1.95</ecNumber>
    </submittedName>
</protein>
<evidence type="ECO:0000313" key="2">
    <source>
        <dbReference type="Proteomes" id="UP001140096"/>
    </source>
</evidence>
<proteinExistence type="predicted"/>
<comment type="caution">
    <text evidence="1">The sequence shown here is derived from an EMBL/GenBank/DDBJ whole genome shotgun (WGS) entry which is preliminary data.</text>
</comment>
<feature type="non-terminal residue" evidence="1">
    <location>
        <position position="1"/>
    </location>
</feature>
<name>A0ACC1LCF3_9FUNG</name>
<dbReference type="Proteomes" id="UP001140096">
    <property type="component" value="Unassembled WGS sequence"/>
</dbReference>
<organism evidence="1 2">
    <name type="scientific">Coemansia furcata</name>
    <dbReference type="NCBI Taxonomy" id="417177"/>
    <lineage>
        <taxon>Eukaryota</taxon>
        <taxon>Fungi</taxon>
        <taxon>Fungi incertae sedis</taxon>
        <taxon>Zoopagomycota</taxon>
        <taxon>Kickxellomycotina</taxon>
        <taxon>Kickxellomycetes</taxon>
        <taxon>Kickxellales</taxon>
        <taxon>Kickxellaceae</taxon>
        <taxon>Coemansia</taxon>
    </lineage>
</organism>
<keyword evidence="1" id="KW-0560">Oxidoreductase</keyword>
<sequence>ASVVCLVRASDAQAAMARVRAAAVANLVWQDAWAPRVTAVAGDLAQPRLGLSAGDWARCAGADVIVHNGALVHWVYPYAKLRAANVLSTLEALKLAGDGRAKRLVFVSSTSALDTDHYVQLGRVSESDDLEGARRGLASGYGQSKWVAERLLLHAKACGWPVAIVRPGYVLGHSRSGATNADDFLWRLAKGCAQLQLAPVMANAVNVCPVDYVADVVAAAAARPITHAVYHVFNHWGFRFHDIFELMRGFGYPMADAEYMRWRGVLMDSTLDDRDSALYPLLHFVLDDLPTSTKSPDLDDRHTRELLQGGACPDIRPLFGLYLAYLVKAGFLDEPTGPAANPLPVLEVEVQGLRFGHVKEFSGQSVGVDSYIWLYKGAFSCASDLALNIPTTKYIAFFMARARMLRHYGIDPLFVFDGGPLPSKLHTELERQRNRAERRLTAVQLWNQQKRKLAYEQFQRCVEVTPQMAKAVIEVLRGEGFRCLVAPYEADAQLAYLEAQGLIVAAISEDSDLIAYGCRNIIFKLDQYGEAVIFDRQKLPNAKAVDVRGWSTEQVRRMCILSGCDYVPSVPGVGLKKAHRYVARSHDISSAVLFMRADKLSVPDEYEAEAERAELTFRFQRVYDPRAECLAFVTPLGDGAPAVEDMPFIGIELEPHVARGIAVAELDPITYLPFDTQAVGAPQPTHATQSSSQTAQAPPPKAAAAAAARAKAPVVRARSLQSFWGKPKPPQTRSTPITAEQTPGVIEPPDCAIVPSSEGEVNVKFRANDQHTTLVSTAQKSRFFAKPPTDAVADDDAQVETATMDLLLASTQVASADLSAASSQMVVTPLSQCETVVDDIEASIVNQPRLLRSGSVIGLPRLSSPRRPLTSADDARAISLFGQFLRNGGGDIPEYAKHPTYKKGI</sequence>
<reference evidence="1" key="1">
    <citation type="submission" date="2022-07" db="EMBL/GenBank/DDBJ databases">
        <title>Phylogenomic reconstructions and comparative analyses of Kickxellomycotina fungi.</title>
        <authorList>
            <person name="Reynolds N.K."/>
            <person name="Stajich J.E."/>
            <person name="Barry K."/>
            <person name="Grigoriev I.V."/>
            <person name="Crous P."/>
            <person name="Smith M.E."/>
        </authorList>
    </citation>
    <scope>NUCLEOTIDE SEQUENCE</scope>
    <source>
        <strain evidence="1">CBS 102833</strain>
    </source>
</reference>
<accession>A0ACC1LCF3</accession>
<dbReference type="EC" id="1.2.1.95" evidence="1"/>
<keyword evidence="2" id="KW-1185">Reference proteome</keyword>
<evidence type="ECO:0000313" key="1">
    <source>
        <dbReference type="EMBL" id="KAJ2805152.1"/>
    </source>
</evidence>